<dbReference type="Proteomes" id="UP000583127">
    <property type="component" value="Unassembled WGS sequence"/>
</dbReference>
<evidence type="ECO:0000313" key="3">
    <source>
        <dbReference type="Proteomes" id="UP000583127"/>
    </source>
</evidence>
<comment type="caution">
    <text evidence="2">The sequence shown here is derived from an EMBL/GenBank/DDBJ whole genome shotgun (WGS) entry which is preliminary data.</text>
</comment>
<dbReference type="CDD" id="cd01948">
    <property type="entry name" value="EAL"/>
    <property type="match status" value="1"/>
</dbReference>
<dbReference type="InterPro" id="IPR050706">
    <property type="entry name" value="Cyclic-di-GMP_PDE-like"/>
</dbReference>
<dbReference type="PROSITE" id="PS50883">
    <property type="entry name" value="EAL"/>
    <property type="match status" value="1"/>
</dbReference>
<gene>
    <name evidence="2" type="ORF">HHL14_25745</name>
</gene>
<dbReference type="AlphaFoldDB" id="A0A7Y0A0F9"/>
<accession>A0A7Y0A0F9</accession>
<name>A0A7Y0A0F9_9BURK</name>
<sequence>MRGFADREFTLAYQPIVNARGAAVVGAEALLRWHHPERGWLQPGAFIQVLEEDAEVAWAATAFVVEQIAADLSALPKAHRTAFVSFNAYPSQLLGGKLRQLLETRYLARGGAPEALMIELLETEPHPPCDELVEEIQALRAMGFRIAIDDFGCGSWTVLDLVHIKVDAVKIARELLQGVPTSSASTDVLLGVLRILEALGTQAIIEGVETPEQVEWVATLPQAWAQGYAYSRPQPGLPKL</sequence>
<keyword evidence="3" id="KW-1185">Reference proteome</keyword>
<dbReference type="PANTHER" id="PTHR33121">
    <property type="entry name" value="CYCLIC DI-GMP PHOSPHODIESTERASE PDEF"/>
    <property type="match status" value="1"/>
</dbReference>
<dbReference type="SUPFAM" id="SSF141868">
    <property type="entry name" value="EAL domain-like"/>
    <property type="match status" value="1"/>
</dbReference>
<dbReference type="Gene3D" id="3.20.20.450">
    <property type="entry name" value="EAL domain"/>
    <property type="match status" value="1"/>
</dbReference>
<reference evidence="2 3" key="1">
    <citation type="submission" date="2020-04" db="EMBL/GenBank/DDBJ databases">
        <title>Paraburkholderia sp. G-4-1-8 isolated from soil.</title>
        <authorList>
            <person name="Dahal R.H."/>
        </authorList>
    </citation>
    <scope>NUCLEOTIDE SEQUENCE [LARGE SCALE GENOMIC DNA]</scope>
    <source>
        <strain evidence="2 3">G-4-1-8</strain>
    </source>
</reference>
<evidence type="ECO:0000313" key="2">
    <source>
        <dbReference type="EMBL" id="NML34221.1"/>
    </source>
</evidence>
<feature type="domain" description="EAL" evidence="1">
    <location>
        <begin position="1"/>
        <end position="240"/>
    </location>
</feature>
<dbReference type="Pfam" id="PF00563">
    <property type="entry name" value="EAL"/>
    <property type="match status" value="1"/>
</dbReference>
<dbReference type="InterPro" id="IPR001633">
    <property type="entry name" value="EAL_dom"/>
</dbReference>
<protein>
    <submittedName>
        <fullName evidence="2">EAL domain-containing protein</fullName>
    </submittedName>
</protein>
<dbReference type="PANTHER" id="PTHR33121:SF79">
    <property type="entry name" value="CYCLIC DI-GMP PHOSPHODIESTERASE PDED-RELATED"/>
    <property type="match status" value="1"/>
</dbReference>
<dbReference type="EMBL" id="JABBFZ010000019">
    <property type="protein sequence ID" value="NML34221.1"/>
    <property type="molecule type" value="Genomic_DNA"/>
</dbReference>
<evidence type="ECO:0000259" key="1">
    <source>
        <dbReference type="PROSITE" id="PS50883"/>
    </source>
</evidence>
<dbReference type="InterPro" id="IPR035919">
    <property type="entry name" value="EAL_sf"/>
</dbReference>
<dbReference type="SMART" id="SM00052">
    <property type="entry name" value="EAL"/>
    <property type="match status" value="1"/>
</dbReference>
<proteinExistence type="predicted"/>
<organism evidence="2 3">
    <name type="scientific">Paraburkholderia antibiotica</name>
    <dbReference type="NCBI Taxonomy" id="2728839"/>
    <lineage>
        <taxon>Bacteria</taxon>
        <taxon>Pseudomonadati</taxon>
        <taxon>Pseudomonadota</taxon>
        <taxon>Betaproteobacteria</taxon>
        <taxon>Burkholderiales</taxon>
        <taxon>Burkholderiaceae</taxon>
        <taxon>Paraburkholderia</taxon>
    </lineage>
</organism>
<dbReference type="RefSeq" id="WP_169500407.1">
    <property type="nucleotide sequence ID" value="NZ_JABBFZ010000019.1"/>
</dbReference>
<dbReference type="GO" id="GO:0071111">
    <property type="term" value="F:cyclic-guanylate-specific phosphodiesterase activity"/>
    <property type="evidence" value="ECO:0007669"/>
    <property type="project" value="InterPro"/>
</dbReference>